<keyword evidence="7" id="KW-1015">Disulfide bond</keyword>
<reference evidence="14" key="2">
    <citation type="journal article" date="2014" name="BMC Genomics">
        <title>A genomic perspective to assessing quality of mass-reared SIT flies used in Mediterranean fruit fly (Ceratitis capitata) eradication in California.</title>
        <authorList>
            <person name="Calla B."/>
            <person name="Hall B."/>
            <person name="Hou S."/>
            <person name="Geib S.M."/>
        </authorList>
    </citation>
    <scope>NUCLEOTIDE SEQUENCE</scope>
</reference>
<evidence type="ECO:0000256" key="7">
    <source>
        <dbReference type="ARBA" id="ARBA00023157"/>
    </source>
</evidence>
<dbReference type="GO" id="GO:0042834">
    <property type="term" value="F:peptidoglycan binding"/>
    <property type="evidence" value="ECO:0007669"/>
    <property type="project" value="InterPro"/>
</dbReference>
<dbReference type="PIRSF" id="PIRSF037945">
    <property type="entry name" value="PGRPs"/>
    <property type="match status" value="1"/>
</dbReference>
<dbReference type="GO" id="GO:0045087">
    <property type="term" value="P:innate immune response"/>
    <property type="evidence" value="ECO:0007669"/>
    <property type="project" value="UniProtKB-KW"/>
</dbReference>
<sequence length="196" mass="21751">MYQNRKEFLKYLLLFISNIAFRISAAGADPNIITKSQWNGVEATNELSKQTLPIGRVIILHTAGAECKDVDNCSQQVRNIQHYHLSSHFDDIGYNFLIGSDGNVYEGRGWDYVGAAVRNYNVGSLSIAFIGTFEKSSPSAGALDAAQSLLEMGVRSAKLTDDYKLFGHRQLSSTTSPGAALYEIIKQWAHWSRSVR</sequence>
<dbReference type="SUPFAM" id="SSF55846">
    <property type="entry name" value="N-acetylmuramoyl-L-alanine amidase-like"/>
    <property type="match status" value="1"/>
</dbReference>
<evidence type="ECO:0000259" key="11">
    <source>
        <dbReference type="SMART" id="SM00644"/>
    </source>
</evidence>
<dbReference type="SMART" id="SM00701">
    <property type="entry name" value="PGRP"/>
    <property type="match status" value="1"/>
</dbReference>
<dbReference type="InterPro" id="IPR002502">
    <property type="entry name" value="Amidase_domain"/>
</dbReference>
<dbReference type="SMART" id="SM00644">
    <property type="entry name" value="Ami_2"/>
    <property type="match status" value="1"/>
</dbReference>
<evidence type="ECO:0000259" key="12">
    <source>
        <dbReference type="SMART" id="SM00701"/>
    </source>
</evidence>
<evidence type="ECO:0000256" key="3">
    <source>
        <dbReference type="ARBA" id="ARBA00022525"/>
    </source>
</evidence>
<dbReference type="InterPro" id="IPR036505">
    <property type="entry name" value="Amidase/PGRP_sf"/>
</dbReference>
<evidence type="ECO:0000256" key="1">
    <source>
        <dbReference type="ARBA" id="ARBA00004613"/>
    </source>
</evidence>
<dbReference type="GO" id="GO:0005576">
    <property type="term" value="C:extracellular region"/>
    <property type="evidence" value="ECO:0007669"/>
    <property type="project" value="UniProtKB-SubCell"/>
</dbReference>
<reference evidence="14" key="1">
    <citation type="submission" date="2013-07" db="EMBL/GenBank/DDBJ databases">
        <authorList>
            <person name="Geib S."/>
        </authorList>
    </citation>
    <scope>NUCLEOTIDE SEQUENCE</scope>
</reference>
<dbReference type="GO" id="GO:0008745">
    <property type="term" value="F:N-acetylmuramoyl-L-alanine amidase activity"/>
    <property type="evidence" value="ECO:0007669"/>
    <property type="project" value="InterPro"/>
</dbReference>
<dbReference type="InterPro" id="IPR015510">
    <property type="entry name" value="PGRP"/>
</dbReference>
<dbReference type="AlphaFoldDB" id="W8B5A5"/>
<comment type="subcellular location">
    <subcellularLocation>
        <location evidence="1">Secreted</location>
    </subcellularLocation>
</comment>
<evidence type="ECO:0000256" key="2">
    <source>
        <dbReference type="ARBA" id="ARBA00007553"/>
    </source>
</evidence>
<keyword evidence="3" id="KW-0964">Secreted</keyword>
<keyword evidence="15" id="KW-1185">Reference proteome</keyword>
<accession>W8B5A5</accession>
<dbReference type="CDD" id="cd06583">
    <property type="entry name" value="PGRP"/>
    <property type="match status" value="1"/>
</dbReference>
<dbReference type="PANTHER" id="PTHR11022">
    <property type="entry name" value="PEPTIDOGLYCAN RECOGNITION PROTEIN"/>
    <property type="match status" value="1"/>
</dbReference>
<gene>
    <name evidence="14" type="primary">PGPSD</name>
    <name evidence="13" type="ORF">CCAP1982_LOCUS12073</name>
</gene>
<name>W8B5A5_CERCA</name>
<dbReference type="Proteomes" id="UP000606786">
    <property type="component" value="Unassembled WGS sequence"/>
</dbReference>
<feature type="chain" id="PRO_5033708337" description="Peptidoglycan-recognition protein" evidence="10">
    <location>
        <begin position="29"/>
        <end position="196"/>
    </location>
</feature>
<dbReference type="FunFam" id="3.40.80.10:FF:000001">
    <property type="entry name" value="Peptidoglycan recognition protein 1"/>
    <property type="match status" value="1"/>
</dbReference>
<dbReference type="InterPro" id="IPR006619">
    <property type="entry name" value="PGRP_domain_met/bac"/>
</dbReference>
<feature type="disulfide bond" evidence="9">
    <location>
        <begin position="67"/>
        <end position="73"/>
    </location>
</feature>
<protein>
    <recommendedName>
        <fullName evidence="8">Peptidoglycan-recognition protein</fullName>
    </recommendedName>
</protein>
<dbReference type="OrthoDB" id="10001926at2759"/>
<dbReference type="GO" id="GO:0008270">
    <property type="term" value="F:zinc ion binding"/>
    <property type="evidence" value="ECO:0007669"/>
    <property type="project" value="InterPro"/>
</dbReference>
<dbReference type="InterPro" id="IPR017331">
    <property type="entry name" value="Peptidoglycan_recognition"/>
</dbReference>
<dbReference type="GO" id="GO:0009253">
    <property type="term" value="P:peptidoglycan catabolic process"/>
    <property type="evidence" value="ECO:0007669"/>
    <property type="project" value="InterPro"/>
</dbReference>
<evidence type="ECO:0000313" key="14">
    <source>
        <dbReference type="EMBL" id="JAB93782.1"/>
    </source>
</evidence>
<feature type="domain" description="N-acetylmuramoyl-L-alanine amidase" evidence="11">
    <location>
        <begin position="44"/>
        <end position="178"/>
    </location>
</feature>
<keyword evidence="5 10" id="KW-0732">Signal</keyword>
<evidence type="ECO:0000256" key="9">
    <source>
        <dbReference type="PIRSR" id="PIRSR037945-1"/>
    </source>
</evidence>
<proteinExistence type="evidence at transcript level"/>
<evidence type="ECO:0000313" key="15">
    <source>
        <dbReference type="Proteomes" id="UP000606786"/>
    </source>
</evidence>
<dbReference type="Pfam" id="PF01510">
    <property type="entry name" value="Amidase_2"/>
    <property type="match status" value="1"/>
</dbReference>
<dbReference type="GeneID" id="101456901"/>
<dbReference type="PANTHER" id="PTHR11022:SF41">
    <property type="entry name" value="PEPTIDOGLYCAN-RECOGNITION PROTEIN LC-RELATED"/>
    <property type="match status" value="1"/>
</dbReference>
<keyword evidence="6 8" id="KW-0391">Immunity</keyword>
<dbReference type="Gene3D" id="3.40.80.10">
    <property type="entry name" value="Peptidoglycan recognition protein-like"/>
    <property type="match status" value="1"/>
</dbReference>
<dbReference type="CTD" id="38858"/>
<dbReference type="EMBL" id="CAJHJT010000034">
    <property type="protein sequence ID" value="CAD7003634.1"/>
    <property type="molecule type" value="Genomic_DNA"/>
</dbReference>
<reference evidence="13" key="3">
    <citation type="submission" date="2020-11" db="EMBL/GenBank/DDBJ databases">
        <authorList>
            <person name="Whitehead M."/>
        </authorList>
    </citation>
    <scope>NUCLEOTIDE SEQUENCE</scope>
    <source>
        <strain evidence="13">EGII</strain>
    </source>
</reference>
<evidence type="ECO:0000256" key="6">
    <source>
        <dbReference type="ARBA" id="ARBA00022859"/>
    </source>
</evidence>
<organism evidence="14">
    <name type="scientific">Ceratitis capitata</name>
    <name type="common">Mediterranean fruit fly</name>
    <name type="synonym">Tephritis capitata</name>
    <dbReference type="NCBI Taxonomy" id="7213"/>
    <lineage>
        <taxon>Eukaryota</taxon>
        <taxon>Metazoa</taxon>
        <taxon>Ecdysozoa</taxon>
        <taxon>Arthropoda</taxon>
        <taxon>Hexapoda</taxon>
        <taxon>Insecta</taxon>
        <taxon>Pterygota</taxon>
        <taxon>Neoptera</taxon>
        <taxon>Endopterygota</taxon>
        <taxon>Diptera</taxon>
        <taxon>Brachycera</taxon>
        <taxon>Muscomorpha</taxon>
        <taxon>Tephritoidea</taxon>
        <taxon>Tephritidae</taxon>
        <taxon>Ceratitis</taxon>
        <taxon>Ceratitis</taxon>
    </lineage>
</organism>
<dbReference type="EMBL" id="GAMC01012773">
    <property type="protein sequence ID" value="JAB93782.1"/>
    <property type="molecule type" value="mRNA"/>
</dbReference>
<keyword evidence="4 8" id="KW-0399">Innate immunity</keyword>
<comment type="similarity">
    <text evidence="2 8">Belongs to the N-acetylmuramoyl-L-alanine amidase 2 family.</text>
</comment>
<evidence type="ECO:0000256" key="5">
    <source>
        <dbReference type="ARBA" id="ARBA00022729"/>
    </source>
</evidence>
<evidence type="ECO:0000313" key="13">
    <source>
        <dbReference type="EMBL" id="CAD7003634.1"/>
    </source>
</evidence>
<dbReference type="KEGG" id="ccat:101456901"/>
<feature type="signal peptide" evidence="10">
    <location>
        <begin position="1"/>
        <end position="28"/>
    </location>
</feature>
<feature type="domain" description="Peptidoglycan recognition protein family" evidence="12">
    <location>
        <begin position="30"/>
        <end position="172"/>
    </location>
</feature>
<evidence type="ECO:0000256" key="10">
    <source>
        <dbReference type="SAM" id="SignalP"/>
    </source>
</evidence>
<evidence type="ECO:0000256" key="4">
    <source>
        <dbReference type="ARBA" id="ARBA00022588"/>
    </source>
</evidence>
<evidence type="ECO:0000256" key="8">
    <source>
        <dbReference type="PIRNR" id="PIRNR037945"/>
    </source>
</evidence>